<dbReference type="AlphaFoldDB" id="A0A7V5PS43"/>
<proteinExistence type="predicted"/>
<feature type="non-terminal residue" evidence="1">
    <location>
        <position position="1"/>
    </location>
</feature>
<dbReference type="EMBL" id="DROD01000741">
    <property type="protein sequence ID" value="HHJ53860.1"/>
    <property type="molecule type" value="Genomic_DNA"/>
</dbReference>
<dbReference type="Gene3D" id="2.40.160.130">
    <property type="entry name" value="Capsule assembly protein Wzi"/>
    <property type="match status" value="1"/>
</dbReference>
<comment type="caution">
    <text evidence="1">The sequence shown here is derived from an EMBL/GenBank/DDBJ whole genome shotgun (WGS) entry which is preliminary data.</text>
</comment>
<dbReference type="Proteomes" id="UP000886124">
    <property type="component" value="Unassembled WGS sequence"/>
</dbReference>
<dbReference type="InterPro" id="IPR026950">
    <property type="entry name" value="Caps_assemb_Wzi"/>
</dbReference>
<gene>
    <name evidence="1" type="ORF">ENJ89_11740</name>
</gene>
<dbReference type="InterPro" id="IPR038636">
    <property type="entry name" value="Wzi_sf"/>
</dbReference>
<dbReference type="Pfam" id="PF14052">
    <property type="entry name" value="Caps_assemb_Wzi"/>
    <property type="match status" value="1"/>
</dbReference>
<sequence>CRRPNHPWPLQLGATGWADYDKLSDRVGFSLRPQAVLTWGSRFYSYNNFEIFNRAEPEYSGKKFSGLYARNQQSFMKYSNDWLTVKIGRDWHQIGAGRTGQLLLSDNSEPFDQYLIRLSRSGLTFSFWGIQLDRRGVKNNSLRTYSNWADRFINGHRISYNWKNRLYLGASELILYGGPDTEWELGYLNPFNMYYAYNENVKGLPANLLYNLDWDAYWHDFEFYGEFLLDDYQIEKKDSLDLEPNELGILVGVNWTNPIRVSGLQLNAEYTQVRNRTYNAPDNDWEKYLHRNRVIGYYLGNNFEHYYLAAKYWFRGDLSMRLYASLINQGEGSVAGEFNKDYLHFTPEQGYREPFPFGVVEKSLALGLHLSYVPFSYGALDFVVERRAYSNYQHVTGQSHSEWNARVKLWFSWLPTIKSFNQ</sequence>
<evidence type="ECO:0000313" key="1">
    <source>
        <dbReference type="EMBL" id="HHJ53860.1"/>
    </source>
</evidence>
<name>A0A7V5PS43_CALAY</name>
<evidence type="ECO:0008006" key="2">
    <source>
        <dbReference type="Google" id="ProtNLM"/>
    </source>
</evidence>
<accession>A0A7V5PS43</accession>
<protein>
    <recommendedName>
        <fullName evidence="2">Capsule assembly Wzi family protein</fullName>
    </recommendedName>
</protein>
<organism evidence="1">
    <name type="scientific">Caldithrix abyssi</name>
    <dbReference type="NCBI Taxonomy" id="187145"/>
    <lineage>
        <taxon>Bacteria</taxon>
        <taxon>Pseudomonadati</taxon>
        <taxon>Calditrichota</taxon>
        <taxon>Calditrichia</taxon>
        <taxon>Calditrichales</taxon>
        <taxon>Calditrichaceae</taxon>
        <taxon>Caldithrix</taxon>
    </lineage>
</organism>
<reference evidence="1" key="1">
    <citation type="journal article" date="2020" name="mSystems">
        <title>Genome- and Community-Level Interaction Insights into Carbon Utilization and Element Cycling Functions of Hydrothermarchaeota in Hydrothermal Sediment.</title>
        <authorList>
            <person name="Zhou Z."/>
            <person name="Liu Y."/>
            <person name="Xu W."/>
            <person name="Pan J."/>
            <person name="Luo Z.H."/>
            <person name="Li M."/>
        </authorList>
    </citation>
    <scope>NUCLEOTIDE SEQUENCE [LARGE SCALE GENOMIC DNA]</scope>
    <source>
        <strain evidence="1">HyVt-527</strain>
    </source>
</reference>